<accession>A0A0A9A8U1</accession>
<reference evidence="1" key="1">
    <citation type="submission" date="2014-09" db="EMBL/GenBank/DDBJ databases">
        <authorList>
            <person name="Magalhaes I.L.F."/>
            <person name="Oliveira U."/>
            <person name="Santos F.R."/>
            <person name="Vidigal T.H.D.A."/>
            <person name="Brescovit A.D."/>
            <person name="Santos A.J."/>
        </authorList>
    </citation>
    <scope>NUCLEOTIDE SEQUENCE</scope>
    <source>
        <tissue evidence="1">Shoot tissue taken approximately 20 cm above the soil surface</tissue>
    </source>
</reference>
<organism evidence="1">
    <name type="scientific">Arundo donax</name>
    <name type="common">Giant reed</name>
    <name type="synonym">Donax arundinaceus</name>
    <dbReference type="NCBI Taxonomy" id="35708"/>
    <lineage>
        <taxon>Eukaryota</taxon>
        <taxon>Viridiplantae</taxon>
        <taxon>Streptophyta</taxon>
        <taxon>Embryophyta</taxon>
        <taxon>Tracheophyta</taxon>
        <taxon>Spermatophyta</taxon>
        <taxon>Magnoliopsida</taxon>
        <taxon>Liliopsida</taxon>
        <taxon>Poales</taxon>
        <taxon>Poaceae</taxon>
        <taxon>PACMAD clade</taxon>
        <taxon>Arundinoideae</taxon>
        <taxon>Arundineae</taxon>
        <taxon>Arundo</taxon>
    </lineage>
</organism>
<sequence length="61" mass="6704">MIDIMCSSQNHISSSPHLRVIQMKGISTLYIQMATPLGMPQRQVILQVGPMIKPALLLAMA</sequence>
<dbReference type="EMBL" id="GBRH01250399">
    <property type="protein sequence ID" value="JAD47496.1"/>
    <property type="molecule type" value="Transcribed_RNA"/>
</dbReference>
<proteinExistence type="predicted"/>
<protein>
    <submittedName>
        <fullName evidence="1">Uncharacterized protein</fullName>
    </submittedName>
</protein>
<dbReference type="AlphaFoldDB" id="A0A0A9A8U1"/>
<evidence type="ECO:0000313" key="1">
    <source>
        <dbReference type="EMBL" id="JAD47496.1"/>
    </source>
</evidence>
<reference evidence="1" key="2">
    <citation type="journal article" date="2015" name="Data Brief">
        <title>Shoot transcriptome of the giant reed, Arundo donax.</title>
        <authorList>
            <person name="Barrero R.A."/>
            <person name="Guerrero F.D."/>
            <person name="Moolhuijzen P."/>
            <person name="Goolsby J.A."/>
            <person name="Tidwell J."/>
            <person name="Bellgard S.E."/>
            <person name="Bellgard M.I."/>
        </authorList>
    </citation>
    <scope>NUCLEOTIDE SEQUENCE</scope>
    <source>
        <tissue evidence="1">Shoot tissue taken approximately 20 cm above the soil surface</tissue>
    </source>
</reference>
<name>A0A0A9A8U1_ARUDO</name>